<dbReference type="AlphaFoldDB" id="A0A2H3AKR7"/>
<name>A0A2H3AKR7_9AGAR</name>
<protein>
    <submittedName>
        <fullName evidence="1">Uncharacterized protein</fullName>
    </submittedName>
</protein>
<dbReference type="EMBL" id="KZ293504">
    <property type="protein sequence ID" value="PBK59465.1"/>
    <property type="molecule type" value="Genomic_DNA"/>
</dbReference>
<keyword evidence="2" id="KW-1185">Reference proteome</keyword>
<evidence type="ECO:0000313" key="1">
    <source>
        <dbReference type="EMBL" id="PBK59465.1"/>
    </source>
</evidence>
<proteinExistence type="predicted"/>
<sequence length="410" mass="47521">MSASGLNPRFQCQSIQGDDFLAIMRHASKFIQDQNEITTLVDALNILLNDLVSFRSNLMSLITQTSLAAVFRRSATSTILTPIRDTAVEFHGAISAMWKEVYLFLQQGLRILRSEYSDTNVANVANAEHHIRAAQVDYLRACQIVESRLEDILWDSEELLIAELRGSCGLEFLLHLTKRFCTLSSYRLIVMEGIPRRLSMLWDDAREILACCNHLGEVMSRIQIRFRSPEWRAYYIGREDVIKLLNQTFYYTSLWHNWVHGSFLCLYKHDSQELCINDEYVGPWDPGHIVRDWYWWCGRSWVYAFNLAKSSLTATMSASGSNPRFKVLLREIFINLNAFVTDAVLVHQDIQRKDLLDIMKHASKVSFCWSVVDRRTIHAYGGMDRLVTYMLQGRRILLEKPVHVNDLWNP</sequence>
<dbReference type="Proteomes" id="UP000218334">
    <property type="component" value="Unassembled WGS sequence"/>
</dbReference>
<gene>
    <name evidence="1" type="ORF">ARMSODRAFT_983042</name>
</gene>
<accession>A0A2H3AKR7</accession>
<evidence type="ECO:0000313" key="2">
    <source>
        <dbReference type="Proteomes" id="UP000218334"/>
    </source>
</evidence>
<organism evidence="1 2">
    <name type="scientific">Armillaria solidipes</name>
    <dbReference type="NCBI Taxonomy" id="1076256"/>
    <lineage>
        <taxon>Eukaryota</taxon>
        <taxon>Fungi</taxon>
        <taxon>Dikarya</taxon>
        <taxon>Basidiomycota</taxon>
        <taxon>Agaricomycotina</taxon>
        <taxon>Agaricomycetes</taxon>
        <taxon>Agaricomycetidae</taxon>
        <taxon>Agaricales</taxon>
        <taxon>Marasmiineae</taxon>
        <taxon>Physalacriaceae</taxon>
        <taxon>Armillaria</taxon>
    </lineage>
</organism>
<reference evidence="2" key="1">
    <citation type="journal article" date="2017" name="Nat. Ecol. Evol.">
        <title>Genome expansion and lineage-specific genetic innovations in the forest pathogenic fungi Armillaria.</title>
        <authorList>
            <person name="Sipos G."/>
            <person name="Prasanna A.N."/>
            <person name="Walter M.C."/>
            <person name="O'Connor E."/>
            <person name="Balint B."/>
            <person name="Krizsan K."/>
            <person name="Kiss B."/>
            <person name="Hess J."/>
            <person name="Varga T."/>
            <person name="Slot J."/>
            <person name="Riley R."/>
            <person name="Boka B."/>
            <person name="Rigling D."/>
            <person name="Barry K."/>
            <person name="Lee J."/>
            <person name="Mihaltcheva S."/>
            <person name="LaButti K."/>
            <person name="Lipzen A."/>
            <person name="Waldron R."/>
            <person name="Moloney N.M."/>
            <person name="Sperisen C."/>
            <person name="Kredics L."/>
            <person name="Vagvoelgyi C."/>
            <person name="Patrignani A."/>
            <person name="Fitzpatrick D."/>
            <person name="Nagy I."/>
            <person name="Doyle S."/>
            <person name="Anderson J.B."/>
            <person name="Grigoriev I.V."/>
            <person name="Gueldener U."/>
            <person name="Muensterkoetter M."/>
            <person name="Nagy L.G."/>
        </authorList>
    </citation>
    <scope>NUCLEOTIDE SEQUENCE [LARGE SCALE GENOMIC DNA]</scope>
    <source>
        <strain evidence="2">28-4</strain>
    </source>
</reference>